<name>D3PES3_DEFDS</name>
<keyword evidence="1" id="KW-1133">Transmembrane helix</keyword>
<dbReference type="EMBL" id="AP011530">
    <property type="protein sequence ID" value="BAI81715.1"/>
    <property type="molecule type" value="Genomic_DNA"/>
</dbReference>
<geneLocation type="plasmid" evidence="2 3">
    <name>megaplasmid pDF308</name>
</geneLocation>
<dbReference type="KEGG" id="ddf:DEFDS_P092"/>
<proteinExistence type="predicted"/>
<feature type="transmembrane region" description="Helical" evidence="1">
    <location>
        <begin position="12"/>
        <end position="31"/>
    </location>
</feature>
<evidence type="ECO:0000256" key="1">
    <source>
        <dbReference type="SAM" id="Phobius"/>
    </source>
</evidence>
<sequence length="251" mass="29054">MKNLFKGITKLVKFFLVIFFVFFVFILNLHAENLSNVPLTKNEMLATINICQLHTKDYIFGYMDAEESKPYMYGHNIIMNHLQKNNLGNIGLALEKFFITAYNYGQNTFIKKMLNKFELAENSLTTNNFSCIPTVAKTIFKKQVDGLLGNAVLVCTYSALILNYGYETKIKNLNDQQAKKYIASKFEQVLKMKANDFESIFEQYKNVFNTARTDTLPSSKNKLDYALYILDLNNKCTINQINKFYGKYPNK</sequence>
<keyword evidence="1" id="KW-0472">Membrane</keyword>
<keyword evidence="1" id="KW-0812">Transmembrane</keyword>
<dbReference type="RefSeq" id="WP_013008948.1">
    <property type="nucleotide sequence ID" value="NC_013940.1"/>
</dbReference>
<accession>D3PES3</accession>
<gene>
    <name evidence="2" type="ordered locus">DEFDS_P092</name>
</gene>
<dbReference type="AlphaFoldDB" id="D3PES3"/>
<organism evidence="2 3">
    <name type="scientific">Deferribacter desulfuricans (strain DSM 14783 / JCM 11476 / NBRC 101012 / SSM1)</name>
    <dbReference type="NCBI Taxonomy" id="639282"/>
    <lineage>
        <taxon>Bacteria</taxon>
        <taxon>Pseudomonadati</taxon>
        <taxon>Deferribacterota</taxon>
        <taxon>Deferribacteres</taxon>
        <taxon>Deferribacterales</taxon>
        <taxon>Deferribacteraceae</taxon>
        <taxon>Deferribacter</taxon>
    </lineage>
</organism>
<dbReference type="Proteomes" id="UP000001520">
    <property type="component" value="Plasmid megaplasmid pDF308"/>
</dbReference>
<keyword evidence="2" id="KW-0614">Plasmid</keyword>
<protein>
    <submittedName>
        <fullName evidence="2">Uncharacterized protein</fullName>
    </submittedName>
</protein>
<dbReference type="HOGENOM" id="CLU_1105712_0_0_0"/>
<reference evidence="2 3" key="1">
    <citation type="journal article" date="2010" name="DNA Res.">
        <title>Bacterial lifestyle in a deep-sea hydrothermal vent chimney revealed by the genome sequence of the thermophilic bacterium Deferribacter desulfuricans SSM1.</title>
        <authorList>
            <person name="Takaki Y."/>
            <person name="Shimamura S."/>
            <person name="Nakagawa S."/>
            <person name="Fukuhara Y."/>
            <person name="Horikawa H."/>
            <person name="Ankai A."/>
            <person name="Harada T."/>
            <person name="Hosoyama A."/>
            <person name="Oguchi A."/>
            <person name="Fukui S."/>
            <person name="Fujita N."/>
            <person name="Takami H."/>
            <person name="Takai K."/>
        </authorList>
    </citation>
    <scope>NUCLEOTIDE SEQUENCE [LARGE SCALE GENOMIC DNA]</scope>
    <source>
        <strain evidence="3">DSM 14783 / JCM 11476 / NBRC 101012 / SSM1</strain>
        <plasmid evidence="3">Plasmid megaplasmid pDF308</plasmid>
    </source>
</reference>
<keyword evidence="3" id="KW-1185">Reference proteome</keyword>
<evidence type="ECO:0000313" key="3">
    <source>
        <dbReference type="Proteomes" id="UP000001520"/>
    </source>
</evidence>
<evidence type="ECO:0000313" key="2">
    <source>
        <dbReference type="EMBL" id="BAI81715.1"/>
    </source>
</evidence>